<accession>A0ABS4IZ67</accession>
<dbReference type="NCBIfam" id="TIGR02867">
    <property type="entry name" value="spore_II_P"/>
    <property type="match status" value="1"/>
</dbReference>
<evidence type="ECO:0000256" key="1">
    <source>
        <dbReference type="SAM" id="MobiDB-lite"/>
    </source>
</evidence>
<evidence type="ECO:0000313" key="2">
    <source>
        <dbReference type="EMBL" id="MBP1992884.1"/>
    </source>
</evidence>
<protein>
    <submittedName>
        <fullName evidence="2">Stage II sporulation protein P</fullName>
    </submittedName>
</protein>
<feature type="compositionally biased region" description="Low complexity" evidence="1">
    <location>
        <begin position="180"/>
        <end position="197"/>
    </location>
</feature>
<name>A0ABS4IZ67_9BACL</name>
<dbReference type="Pfam" id="PF07454">
    <property type="entry name" value="SpoIIP"/>
    <property type="match status" value="1"/>
</dbReference>
<sequence length="418" mass="45906">MKRTSATLNLSHIRRTFQSIGAVGRTFVLLSTASLLFFMLLGIGTYLQAKELTTSPVSSMKGLAASVSNVFFMDMLGMEVPHLNSKSQKFTFSQQNIFHFAFQMVTDINPQDPKSLVASEVPGMKMNNTTVLRSSKADNPSEPVDLVPAPEAVQTNNGSTNPEPDPAPGSNGQTDPQPLTPDSSAAPTPAPASKPLKTAGNNVAFVYQTHSNESYLPELKGITEPDEAYSDKINVIQVGKRLAENLEKVGIGAVHSNTVYPNVVKGFKYPFSYKYSRTTLQEAMAAHPDLNYYFDIHRDSSVRKRTTVTIDNKDYAQVYFIIGGKNPDWKKNEEFANKIHQILEEKHPGISKGIHAKTETEGNGLYNQNMSPNNILIEIGGPYNTLEECYRTTDWLADAISEVILNAKKVNAPVTAGK</sequence>
<dbReference type="Proteomes" id="UP001519287">
    <property type="component" value="Unassembled WGS sequence"/>
</dbReference>
<gene>
    <name evidence="2" type="ORF">J2Z66_004497</name>
</gene>
<dbReference type="InterPro" id="IPR010897">
    <property type="entry name" value="Spore_II_P"/>
</dbReference>
<evidence type="ECO:0000313" key="3">
    <source>
        <dbReference type="Proteomes" id="UP001519287"/>
    </source>
</evidence>
<organism evidence="2 3">
    <name type="scientific">Paenibacillus eucommiae</name>
    <dbReference type="NCBI Taxonomy" id="1355755"/>
    <lineage>
        <taxon>Bacteria</taxon>
        <taxon>Bacillati</taxon>
        <taxon>Bacillota</taxon>
        <taxon>Bacilli</taxon>
        <taxon>Bacillales</taxon>
        <taxon>Paenibacillaceae</taxon>
        <taxon>Paenibacillus</taxon>
    </lineage>
</organism>
<comment type="caution">
    <text evidence="2">The sequence shown here is derived from an EMBL/GenBank/DDBJ whole genome shotgun (WGS) entry which is preliminary data.</text>
</comment>
<proteinExistence type="predicted"/>
<dbReference type="RefSeq" id="WP_209974261.1">
    <property type="nucleotide sequence ID" value="NZ_JAGGLB010000015.1"/>
</dbReference>
<dbReference type="EMBL" id="JAGGLB010000015">
    <property type="protein sequence ID" value="MBP1992884.1"/>
    <property type="molecule type" value="Genomic_DNA"/>
</dbReference>
<keyword evidence="3" id="KW-1185">Reference proteome</keyword>
<feature type="compositionally biased region" description="Polar residues" evidence="1">
    <location>
        <begin position="153"/>
        <end position="162"/>
    </location>
</feature>
<dbReference type="SUPFAM" id="SSF53187">
    <property type="entry name" value="Zn-dependent exopeptidases"/>
    <property type="match status" value="1"/>
</dbReference>
<feature type="region of interest" description="Disordered" evidence="1">
    <location>
        <begin position="131"/>
        <end position="197"/>
    </location>
</feature>
<reference evidence="2 3" key="1">
    <citation type="submission" date="2021-03" db="EMBL/GenBank/DDBJ databases">
        <title>Genomic Encyclopedia of Type Strains, Phase IV (KMG-IV): sequencing the most valuable type-strain genomes for metagenomic binning, comparative biology and taxonomic classification.</title>
        <authorList>
            <person name="Goeker M."/>
        </authorList>
    </citation>
    <scope>NUCLEOTIDE SEQUENCE [LARGE SCALE GENOMIC DNA]</scope>
    <source>
        <strain evidence="2 3">DSM 26048</strain>
    </source>
</reference>